<gene>
    <name evidence="1" type="ORF">Pfra01_000592400</name>
</gene>
<dbReference type="AlphaFoldDB" id="A0A9W6X2N6"/>
<organism evidence="1 2">
    <name type="scientific">Phytophthora fragariaefolia</name>
    <dbReference type="NCBI Taxonomy" id="1490495"/>
    <lineage>
        <taxon>Eukaryota</taxon>
        <taxon>Sar</taxon>
        <taxon>Stramenopiles</taxon>
        <taxon>Oomycota</taxon>
        <taxon>Peronosporomycetes</taxon>
        <taxon>Peronosporales</taxon>
        <taxon>Peronosporaceae</taxon>
        <taxon>Phytophthora</taxon>
    </lineage>
</organism>
<proteinExistence type="predicted"/>
<comment type="caution">
    <text evidence="1">The sequence shown here is derived from an EMBL/GenBank/DDBJ whole genome shotgun (WGS) entry which is preliminary data.</text>
</comment>
<protein>
    <submittedName>
        <fullName evidence="1">Unnamed protein product</fullName>
    </submittedName>
</protein>
<sequence>MSDVPKLSQSFFFHRFSSLPAIAEGQSRRAASDGFVWGLSPIALSSDTMSSATSTVHMVFTGHANSPLHSTQSAWRTALGANSRIQSLDSIIWSMIRPITRLAAGVLLFMGGRLPGSFLATVSSVVFLS</sequence>
<accession>A0A9W6X2N6</accession>
<keyword evidence="2" id="KW-1185">Reference proteome</keyword>
<evidence type="ECO:0000313" key="2">
    <source>
        <dbReference type="Proteomes" id="UP001165121"/>
    </source>
</evidence>
<reference evidence="1" key="1">
    <citation type="submission" date="2023-04" db="EMBL/GenBank/DDBJ databases">
        <title>Phytophthora fragariaefolia NBRC 109709.</title>
        <authorList>
            <person name="Ichikawa N."/>
            <person name="Sato H."/>
            <person name="Tonouchi N."/>
        </authorList>
    </citation>
    <scope>NUCLEOTIDE SEQUENCE</scope>
    <source>
        <strain evidence="1">NBRC 109709</strain>
    </source>
</reference>
<name>A0A9W6X2N6_9STRA</name>
<dbReference type="Proteomes" id="UP001165121">
    <property type="component" value="Unassembled WGS sequence"/>
</dbReference>
<dbReference type="EMBL" id="BSXT01000481">
    <property type="protein sequence ID" value="GMF28519.1"/>
    <property type="molecule type" value="Genomic_DNA"/>
</dbReference>
<evidence type="ECO:0000313" key="1">
    <source>
        <dbReference type="EMBL" id="GMF28519.1"/>
    </source>
</evidence>